<proteinExistence type="predicted"/>
<organism evidence="1 2">
    <name type="scientific">Chitinophaga ginsengisoli</name>
    <dbReference type="NCBI Taxonomy" id="363837"/>
    <lineage>
        <taxon>Bacteria</taxon>
        <taxon>Pseudomonadati</taxon>
        <taxon>Bacteroidota</taxon>
        <taxon>Chitinophagia</taxon>
        <taxon>Chitinophagales</taxon>
        <taxon>Chitinophagaceae</taxon>
        <taxon>Chitinophaga</taxon>
    </lineage>
</organism>
<evidence type="ECO:0000313" key="1">
    <source>
        <dbReference type="EMBL" id="PSL19205.1"/>
    </source>
</evidence>
<dbReference type="EMBL" id="PYGK01000029">
    <property type="protein sequence ID" value="PSL19205.1"/>
    <property type="molecule type" value="Genomic_DNA"/>
</dbReference>
<reference evidence="1 2" key="1">
    <citation type="submission" date="2018-03" db="EMBL/GenBank/DDBJ databases">
        <title>Genomic Encyclopedia of Archaeal and Bacterial Type Strains, Phase II (KMG-II): from individual species to whole genera.</title>
        <authorList>
            <person name="Goeker M."/>
        </authorList>
    </citation>
    <scope>NUCLEOTIDE SEQUENCE [LARGE SCALE GENOMIC DNA]</scope>
    <source>
        <strain evidence="1 2">DSM 18107</strain>
    </source>
</reference>
<sequence>MSKSKKMRYLKNLDTHFILENYISQLKLIMEQQSTSPIHNFLEELIHRERSIAYEMIARFVPMETTGEILAFLQAFIAEEKKGDDYMNEDGQEAVEKIAWSLLDKGKELINKDNYLAAAEIAFAIILAIEPELCMVYDEGWTYQYTIIQSFELLNEIGKKPLNPDVFDLLLQKATKHFNSIREEDRYVDDKWKELMLTFKNGNTH</sequence>
<gene>
    <name evidence="1" type="ORF">CLV42_1293</name>
</gene>
<accession>A0A2P8FBV2</accession>
<dbReference type="AlphaFoldDB" id="A0A2P8FBV2"/>
<comment type="caution">
    <text evidence="1">The sequence shown here is derived from an EMBL/GenBank/DDBJ whole genome shotgun (WGS) entry which is preliminary data.</text>
</comment>
<dbReference type="Proteomes" id="UP000240978">
    <property type="component" value="Unassembled WGS sequence"/>
</dbReference>
<protein>
    <submittedName>
        <fullName evidence="1">Uncharacterized protein</fullName>
    </submittedName>
</protein>
<name>A0A2P8FBV2_9BACT</name>
<evidence type="ECO:0000313" key="2">
    <source>
        <dbReference type="Proteomes" id="UP000240978"/>
    </source>
</evidence>
<keyword evidence="2" id="KW-1185">Reference proteome</keyword>